<evidence type="ECO:0000313" key="3">
    <source>
        <dbReference type="Proteomes" id="UP001515480"/>
    </source>
</evidence>
<accession>A0AB34IGD4</accession>
<feature type="compositionally biased region" description="Polar residues" evidence="1">
    <location>
        <begin position="11"/>
        <end position="20"/>
    </location>
</feature>
<keyword evidence="3" id="KW-1185">Reference proteome</keyword>
<reference evidence="2 3" key="1">
    <citation type="journal article" date="2024" name="Science">
        <title>Giant polyketide synthase enzymes in the biosynthesis of giant marine polyether toxins.</title>
        <authorList>
            <person name="Fallon T.R."/>
            <person name="Shende V.V."/>
            <person name="Wierzbicki I.H."/>
            <person name="Pendleton A.L."/>
            <person name="Watervoot N.F."/>
            <person name="Auber R.P."/>
            <person name="Gonzalez D.J."/>
            <person name="Wisecaver J.H."/>
            <person name="Moore B.S."/>
        </authorList>
    </citation>
    <scope>NUCLEOTIDE SEQUENCE [LARGE SCALE GENOMIC DNA]</scope>
    <source>
        <strain evidence="2 3">12B1</strain>
    </source>
</reference>
<gene>
    <name evidence="2" type="ORF">AB1Y20_013651</name>
</gene>
<dbReference type="EMBL" id="JBGBPQ010000026">
    <property type="protein sequence ID" value="KAL1499140.1"/>
    <property type="molecule type" value="Genomic_DNA"/>
</dbReference>
<feature type="compositionally biased region" description="Acidic residues" evidence="1">
    <location>
        <begin position="102"/>
        <end position="113"/>
    </location>
</feature>
<evidence type="ECO:0000256" key="1">
    <source>
        <dbReference type="SAM" id="MobiDB-lite"/>
    </source>
</evidence>
<comment type="caution">
    <text evidence="2">The sequence shown here is derived from an EMBL/GenBank/DDBJ whole genome shotgun (WGS) entry which is preliminary data.</text>
</comment>
<feature type="region of interest" description="Disordered" evidence="1">
    <location>
        <begin position="1"/>
        <end position="116"/>
    </location>
</feature>
<proteinExistence type="predicted"/>
<feature type="region of interest" description="Disordered" evidence="1">
    <location>
        <begin position="241"/>
        <end position="277"/>
    </location>
</feature>
<feature type="region of interest" description="Disordered" evidence="1">
    <location>
        <begin position="178"/>
        <end position="211"/>
    </location>
</feature>
<dbReference type="Proteomes" id="UP001515480">
    <property type="component" value="Unassembled WGS sequence"/>
</dbReference>
<protein>
    <submittedName>
        <fullName evidence="2">Uncharacterized protein</fullName>
    </submittedName>
</protein>
<feature type="compositionally biased region" description="Basic and acidic residues" evidence="1">
    <location>
        <begin position="84"/>
        <end position="101"/>
    </location>
</feature>
<organism evidence="2 3">
    <name type="scientific">Prymnesium parvum</name>
    <name type="common">Toxic golden alga</name>
    <dbReference type="NCBI Taxonomy" id="97485"/>
    <lineage>
        <taxon>Eukaryota</taxon>
        <taxon>Haptista</taxon>
        <taxon>Haptophyta</taxon>
        <taxon>Prymnesiophyceae</taxon>
        <taxon>Prymnesiales</taxon>
        <taxon>Prymnesiaceae</taxon>
        <taxon>Prymnesium</taxon>
    </lineage>
</organism>
<dbReference type="AlphaFoldDB" id="A0AB34IGD4"/>
<sequence>MISREPRWRSSHSATPWTVGSSNDEPPPASSSSSDERLVFKLTQHGIEQLPSAPPPAAKSARPRLRKGSAQRSHATLCAAARGAEVKGGDGEGEGGGKEEREEWEEGEGEDDFSPEREGCALVARVLSRLCAEAAALDVRKGGEAADGTGTRPHLKTLSLTAPLSSQRVERSALPVPHIRMREEAPDPQQRSVGRFQCARRPPRPDSSSARLAARLPAESAPLECGAVSCARCCPAATAARRAPRRLPAATRRSRAAAARLEGKEATATPAEGEAAAAPLEGEEGAATPLEGEEAAAAPLEDKGGAAAPEGKAADTSVRRKATSPVEGKAAASPRERAAATLLEGKAAATLLEGKAAATLLEGKPTAARAPREALPRGGHLLPLQVGGYVFVEQSAASEGLETFSWHGRRAQREWQALLMELVASEPADADDSGADEVRTAAQLKQLIARIQALAQELSSPSPETTDIHGVPLVRNAAGKPPACLAAELAEAAPTAMFRGLANQLAEGVDHPLRHMVSSLHQLQRVIKKSHRLLGRIQSFLPPRPEGAPALAAIDVARSVLELSAKPHHPGQPAAREVAEQLRPLLDEWANGTSAPLLAAFSADLSLHAHTLAINIHRALVAMGDGAVGDSTVLQGVSQASAQQAVAELLHPRRYNFIHSLAVYTAEHLPRLNGGMRWAGLLAQQLLSCLARLCFHGVIADPGRGVVDDGSAYDNPTAQLFQMSVQSGSCTTSEQMPRAAGGTRTQLPVPRVGRAVPLLGNGSRGVTSSLPLMVALVSPNYSAGQNSRSSYSGINGRASLGVFNQRSRQQSPGVVKLHQSNSVPTYLLFGANGH</sequence>
<name>A0AB34IGD4_PRYPA</name>
<feature type="compositionally biased region" description="Low complexity" evidence="1">
    <location>
        <begin position="300"/>
        <end position="315"/>
    </location>
</feature>
<evidence type="ECO:0000313" key="2">
    <source>
        <dbReference type="EMBL" id="KAL1499140.1"/>
    </source>
</evidence>
<feature type="region of interest" description="Disordered" evidence="1">
    <location>
        <begin position="300"/>
        <end position="335"/>
    </location>
</feature>